<proteinExistence type="predicted"/>
<keyword evidence="2" id="KW-1185">Reference proteome</keyword>
<evidence type="ECO:0000313" key="2">
    <source>
        <dbReference type="Proteomes" id="UP001595969"/>
    </source>
</evidence>
<name>A0ABV9MZT6_9ENTE</name>
<dbReference type="EMBL" id="JBHSGS010000055">
    <property type="protein sequence ID" value="MFC4720073.1"/>
    <property type="molecule type" value="Genomic_DNA"/>
</dbReference>
<protein>
    <submittedName>
        <fullName evidence="1">DUF1033 family protein</fullName>
    </submittedName>
</protein>
<accession>A0ABV9MZT6</accession>
<organism evidence="1 2">
    <name type="scientific">Enterococcus lemanii</name>
    <dbReference type="NCBI Taxonomy" id="1159752"/>
    <lineage>
        <taxon>Bacteria</taxon>
        <taxon>Bacillati</taxon>
        <taxon>Bacillota</taxon>
        <taxon>Bacilli</taxon>
        <taxon>Lactobacillales</taxon>
        <taxon>Enterococcaceae</taxon>
        <taxon>Enterococcus</taxon>
    </lineage>
</organism>
<comment type="caution">
    <text evidence="1">The sequence shown here is derived from an EMBL/GenBank/DDBJ whole genome shotgun (WGS) entry which is preliminary data.</text>
</comment>
<evidence type="ECO:0000313" key="1">
    <source>
        <dbReference type="EMBL" id="MFC4720073.1"/>
    </source>
</evidence>
<dbReference type="Pfam" id="PF06279">
    <property type="entry name" value="DUF1033"/>
    <property type="match status" value="1"/>
</dbReference>
<gene>
    <name evidence="1" type="ORF">ACFO5I_10075</name>
</gene>
<dbReference type="InterPro" id="IPR010434">
    <property type="entry name" value="DUF1033"/>
</dbReference>
<dbReference type="RefSeq" id="WP_204654507.1">
    <property type="nucleotide sequence ID" value="NZ_JAFBFD010000029.1"/>
</dbReference>
<sequence>MYQVLTMYGENEPWWFFEDWQADIRVCQEFQTFAQAQQAYLKQWQTLRDTYNHVHVKPNFLTAFWNDGEEHWCEDCEEGLQLFMGLALLKDYEAVSMQVDRDFYETINEKEKEKTCQRKQA</sequence>
<dbReference type="Proteomes" id="UP001595969">
    <property type="component" value="Unassembled WGS sequence"/>
</dbReference>
<reference evidence="2" key="1">
    <citation type="journal article" date="2019" name="Int. J. Syst. Evol. Microbiol.">
        <title>The Global Catalogue of Microorganisms (GCM) 10K type strain sequencing project: providing services to taxonomists for standard genome sequencing and annotation.</title>
        <authorList>
            <consortium name="The Broad Institute Genomics Platform"/>
            <consortium name="The Broad Institute Genome Sequencing Center for Infectious Disease"/>
            <person name="Wu L."/>
            <person name="Ma J."/>
        </authorList>
    </citation>
    <scope>NUCLEOTIDE SEQUENCE [LARGE SCALE GENOMIC DNA]</scope>
    <source>
        <strain evidence="2">CGMCC 1.19032</strain>
    </source>
</reference>